<keyword evidence="2" id="KW-1185">Reference proteome</keyword>
<sequence>MTADDPNGQALARDNAVAWLRGLPPRSEPLALGPGLTVTDHDVHRTSLVRRLLSDDPGTYRSALVGARRYRAAFDGVTE</sequence>
<comment type="caution">
    <text evidence="1">The sequence shown here is derived from an EMBL/GenBank/DDBJ whole genome shotgun (WGS) entry which is preliminary data.</text>
</comment>
<evidence type="ECO:0000313" key="1">
    <source>
        <dbReference type="EMBL" id="MDT0632933.1"/>
    </source>
</evidence>
<protein>
    <submittedName>
        <fullName evidence="1">Uncharacterized protein</fullName>
    </submittedName>
</protein>
<organism evidence="1 2">
    <name type="scientific">Rubrivirga litoralis</name>
    <dbReference type="NCBI Taxonomy" id="3075598"/>
    <lineage>
        <taxon>Bacteria</taxon>
        <taxon>Pseudomonadati</taxon>
        <taxon>Rhodothermota</taxon>
        <taxon>Rhodothermia</taxon>
        <taxon>Rhodothermales</taxon>
        <taxon>Rubricoccaceae</taxon>
        <taxon>Rubrivirga</taxon>
    </lineage>
</organism>
<dbReference type="RefSeq" id="WP_311665325.1">
    <property type="nucleotide sequence ID" value="NZ_JAVRHT010000043.1"/>
</dbReference>
<proteinExistence type="predicted"/>
<dbReference type="EMBL" id="JAVRHT010000043">
    <property type="protein sequence ID" value="MDT0632933.1"/>
    <property type="molecule type" value="Genomic_DNA"/>
</dbReference>
<gene>
    <name evidence="1" type="ORF">RM540_14340</name>
</gene>
<name>A0ABU3BUH1_9BACT</name>
<reference evidence="1 2" key="1">
    <citation type="submission" date="2023-09" db="EMBL/GenBank/DDBJ databases">
        <authorList>
            <person name="Rey-Velasco X."/>
        </authorList>
    </citation>
    <scope>NUCLEOTIDE SEQUENCE [LARGE SCALE GENOMIC DNA]</scope>
    <source>
        <strain evidence="1 2">F394</strain>
    </source>
</reference>
<dbReference type="Proteomes" id="UP001267426">
    <property type="component" value="Unassembled WGS sequence"/>
</dbReference>
<evidence type="ECO:0000313" key="2">
    <source>
        <dbReference type="Proteomes" id="UP001267426"/>
    </source>
</evidence>
<accession>A0ABU3BUH1</accession>